<organism evidence="1 2">
    <name type="scientific">Lasallia pustulata</name>
    <dbReference type="NCBI Taxonomy" id="136370"/>
    <lineage>
        <taxon>Eukaryota</taxon>
        <taxon>Fungi</taxon>
        <taxon>Dikarya</taxon>
        <taxon>Ascomycota</taxon>
        <taxon>Pezizomycotina</taxon>
        <taxon>Lecanoromycetes</taxon>
        <taxon>OSLEUM clade</taxon>
        <taxon>Umbilicariomycetidae</taxon>
        <taxon>Umbilicariales</taxon>
        <taxon>Umbilicariaceae</taxon>
        <taxon>Lasallia</taxon>
    </lineage>
</organism>
<gene>
    <name evidence="1" type="ORF">FRX48_05213</name>
</gene>
<reference evidence="1 2" key="1">
    <citation type="submission" date="2019-09" db="EMBL/GenBank/DDBJ databases">
        <title>The hologenome of the rock-dwelling lichen Lasallia pustulata.</title>
        <authorList>
            <person name="Greshake Tzovaras B."/>
            <person name="Segers F."/>
            <person name="Bicker A."/>
            <person name="Dal Grande F."/>
            <person name="Otte J."/>
            <person name="Hankeln T."/>
            <person name="Schmitt I."/>
            <person name="Ebersberger I."/>
        </authorList>
    </citation>
    <scope>NUCLEOTIDE SEQUENCE [LARGE SCALE GENOMIC DNA]</scope>
    <source>
        <strain evidence="1">A1-1</strain>
    </source>
</reference>
<sequence>MASLPHTPQTPIAKRFAKVPTKLVQPISLPSLFKPVIKKLNELLNTFNTIVGGAGSDREEELALCQREYNRALNAHCRLLDDLGCQEHITTALEQLLDVAQYQAGLTPLASPASSGASPVLGGLELGDGGASASLSPAVCLSHPRPAPHTSVEPTPSTTDLCLPVGGRLPSSKEVLDSLWNLGPPTR</sequence>
<comment type="caution">
    <text evidence="1">The sequence shown here is derived from an EMBL/GenBank/DDBJ whole genome shotgun (WGS) entry which is preliminary data.</text>
</comment>
<evidence type="ECO:0000313" key="1">
    <source>
        <dbReference type="EMBL" id="KAA6410903.1"/>
    </source>
</evidence>
<evidence type="ECO:0000313" key="2">
    <source>
        <dbReference type="Proteomes" id="UP000324767"/>
    </source>
</evidence>
<protein>
    <submittedName>
        <fullName evidence="1">Uncharacterized protein</fullName>
    </submittedName>
</protein>
<dbReference type="AlphaFoldDB" id="A0A5M8PN71"/>
<proteinExistence type="predicted"/>
<accession>A0A5M8PN71</accession>
<name>A0A5M8PN71_9LECA</name>
<dbReference type="EMBL" id="VXIT01000008">
    <property type="protein sequence ID" value="KAA6410903.1"/>
    <property type="molecule type" value="Genomic_DNA"/>
</dbReference>
<dbReference type="Proteomes" id="UP000324767">
    <property type="component" value="Unassembled WGS sequence"/>
</dbReference>